<evidence type="ECO:0000313" key="1">
    <source>
        <dbReference type="EMBL" id="MBB0247254.1"/>
    </source>
</evidence>
<accession>A0A7W3Y3W1</accession>
<dbReference type="Proteomes" id="UP000538929">
    <property type="component" value="Unassembled WGS sequence"/>
</dbReference>
<reference evidence="2" key="1">
    <citation type="submission" date="2019-10" db="EMBL/GenBank/DDBJ databases">
        <title>Streptomyces sp. nov., a novel actinobacterium isolated from alkaline environment.</title>
        <authorList>
            <person name="Golinska P."/>
        </authorList>
    </citation>
    <scope>NUCLEOTIDE SEQUENCE [LARGE SCALE GENOMIC DNA]</scope>
    <source>
        <strain evidence="2">DSM 42118</strain>
    </source>
</reference>
<dbReference type="PANTHER" id="PTHR39420:SF1">
    <property type="entry name" value="HYDROLASE"/>
    <property type="match status" value="1"/>
</dbReference>
<gene>
    <name evidence="1" type="ORF">FNQ90_24820</name>
</gene>
<sequence length="150" mass="16431">PGTRAGGPAAAPPPASPGSLMELVQTPRQREILDRLTAVMSLLEGHADYVMDGVGPQVVPSVAEIREKFAQRRRTGAGRLDRVLRRMLGMDAKLRQYRDGERFVRTVVDEVGMAGFNRVWTSPNTLPTRSEITRPEEWVARVRPAAGTGG</sequence>
<name>A0A7W3Y3W1_9ACTN</name>
<feature type="non-terminal residue" evidence="1">
    <location>
        <position position="1"/>
    </location>
</feature>
<dbReference type="SUPFAM" id="SSF55486">
    <property type="entry name" value="Metalloproteases ('zincins'), catalytic domain"/>
    <property type="match status" value="1"/>
</dbReference>
<dbReference type="InterPro" id="IPR022454">
    <property type="entry name" value="CHP03883_F420-assoc"/>
</dbReference>
<dbReference type="Pfam" id="PF10103">
    <property type="entry name" value="Zincin_2"/>
    <property type="match status" value="1"/>
</dbReference>
<dbReference type="InterPro" id="IPR018766">
    <property type="entry name" value="Zinicin_2"/>
</dbReference>
<protein>
    <submittedName>
        <fullName evidence="1">Coenzyme F420 biosynthesis-associated protein</fullName>
    </submittedName>
</protein>
<proteinExistence type="predicted"/>
<dbReference type="NCBIfam" id="TIGR03624">
    <property type="entry name" value="putative hydrolase"/>
    <property type="match status" value="1"/>
</dbReference>
<dbReference type="NCBIfam" id="TIGR03883">
    <property type="entry name" value="DUF2342_F420"/>
    <property type="match status" value="1"/>
</dbReference>
<dbReference type="EMBL" id="VKHT01001523">
    <property type="protein sequence ID" value="MBB0247254.1"/>
    <property type="molecule type" value="Genomic_DNA"/>
</dbReference>
<dbReference type="AlphaFoldDB" id="A0A7W3Y3W1"/>
<comment type="caution">
    <text evidence="1">The sequence shown here is derived from an EMBL/GenBank/DDBJ whole genome shotgun (WGS) entry which is preliminary data.</text>
</comment>
<evidence type="ECO:0000313" key="2">
    <source>
        <dbReference type="Proteomes" id="UP000538929"/>
    </source>
</evidence>
<keyword evidence="2" id="KW-1185">Reference proteome</keyword>
<dbReference type="RefSeq" id="WP_182608464.1">
    <property type="nucleotide sequence ID" value="NZ_VKHT01001523.1"/>
</dbReference>
<dbReference type="PANTHER" id="PTHR39420">
    <property type="match status" value="1"/>
</dbReference>
<organism evidence="1 2">
    <name type="scientific">Streptomyces alkaliphilus</name>
    <dbReference type="NCBI Taxonomy" id="1472722"/>
    <lineage>
        <taxon>Bacteria</taxon>
        <taxon>Bacillati</taxon>
        <taxon>Actinomycetota</taxon>
        <taxon>Actinomycetes</taxon>
        <taxon>Kitasatosporales</taxon>
        <taxon>Streptomycetaceae</taxon>
        <taxon>Streptomyces</taxon>
    </lineage>
</organism>